<reference evidence="2" key="1">
    <citation type="journal article" date="2019" name="Curr. Biol.">
        <title>Genome Sequence of Striga asiatica Provides Insight into the Evolution of Plant Parasitism.</title>
        <authorList>
            <person name="Yoshida S."/>
            <person name="Kim S."/>
            <person name="Wafula E.K."/>
            <person name="Tanskanen J."/>
            <person name="Kim Y.M."/>
            <person name="Honaas L."/>
            <person name="Yang Z."/>
            <person name="Spallek T."/>
            <person name="Conn C.E."/>
            <person name="Ichihashi Y."/>
            <person name="Cheong K."/>
            <person name="Cui S."/>
            <person name="Der J.P."/>
            <person name="Gundlach H."/>
            <person name="Jiao Y."/>
            <person name="Hori C."/>
            <person name="Ishida J.K."/>
            <person name="Kasahara H."/>
            <person name="Kiba T."/>
            <person name="Kim M.S."/>
            <person name="Koo N."/>
            <person name="Laohavisit A."/>
            <person name="Lee Y.H."/>
            <person name="Lumba S."/>
            <person name="McCourt P."/>
            <person name="Mortimer J.C."/>
            <person name="Mutuku J.M."/>
            <person name="Nomura T."/>
            <person name="Sasaki-Sekimoto Y."/>
            <person name="Seto Y."/>
            <person name="Wang Y."/>
            <person name="Wakatake T."/>
            <person name="Sakakibara H."/>
            <person name="Demura T."/>
            <person name="Yamaguchi S."/>
            <person name="Yoneyama K."/>
            <person name="Manabe R.I."/>
            <person name="Nelson D.C."/>
            <person name="Schulman A.H."/>
            <person name="Timko M.P."/>
            <person name="dePamphilis C.W."/>
            <person name="Choi D."/>
            <person name="Shirasu K."/>
        </authorList>
    </citation>
    <scope>NUCLEOTIDE SEQUENCE [LARGE SCALE GENOMIC DNA]</scope>
    <source>
        <strain evidence="2">cv. UVA1</strain>
    </source>
</reference>
<gene>
    <name evidence="1" type="ORF">STAS_15392</name>
</gene>
<organism evidence="1 2">
    <name type="scientific">Striga asiatica</name>
    <name type="common">Asiatic witchweed</name>
    <name type="synonym">Buchnera asiatica</name>
    <dbReference type="NCBI Taxonomy" id="4170"/>
    <lineage>
        <taxon>Eukaryota</taxon>
        <taxon>Viridiplantae</taxon>
        <taxon>Streptophyta</taxon>
        <taxon>Embryophyta</taxon>
        <taxon>Tracheophyta</taxon>
        <taxon>Spermatophyta</taxon>
        <taxon>Magnoliopsida</taxon>
        <taxon>eudicotyledons</taxon>
        <taxon>Gunneridae</taxon>
        <taxon>Pentapetalae</taxon>
        <taxon>asterids</taxon>
        <taxon>lamiids</taxon>
        <taxon>Lamiales</taxon>
        <taxon>Orobanchaceae</taxon>
        <taxon>Buchnereae</taxon>
        <taxon>Striga</taxon>
    </lineage>
</organism>
<evidence type="ECO:0000313" key="2">
    <source>
        <dbReference type="Proteomes" id="UP000325081"/>
    </source>
</evidence>
<dbReference type="AlphaFoldDB" id="A0A5A7Q173"/>
<dbReference type="Proteomes" id="UP000325081">
    <property type="component" value="Unassembled WGS sequence"/>
</dbReference>
<accession>A0A5A7Q173</accession>
<comment type="caution">
    <text evidence="1">The sequence shown here is derived from an EMBL/GenBank/DDBJ whole genome shotgun (WGS) entry which is preliminary data.</text>
</comment>
<keyword evidence="2" id="KW-1185">Reference proteome</keyword>
<evidence type="ECO:0000313" key="1">
    <source>
        <dbReference type="EMBL" id="GER38850.1"/>
    </source>
</evidence>
<protein>
    <submittedName>
        <fullName evidence="1">4-hydroxy-3-methylbut-2-enyl diphosphatereductase</fullName>
    </submittedName>
</protein>
<proteinExistence type="predicted"/>
<dbReference type="EMBL" id="BKCP01005539">
    <property type="protein sequence ID" value="GER38850.1"/>
    <property type="molecule type" value="Genomic_DNA"/>
</dbReference>
<name>A0A5A7Q173_STRAF</name>
<sequence>MASLPEIGRGSVGFVVTPRGQSSEVESRIDVKLVVLCSRRSTGGRRSELEEIEARSDWRLVVGALRSSFRRNLGEIAKRRGEYVEAAGALGRVWRLRSPLVRSRRHCPPREGKLAGNDLLQGKKMTRKFGRVLRKQ</sequence>